<name>A0A1M6SRX8_9FIRM</name>
<evidence type="ECO:0000313" key="1">
    <source>
        <dbReference type="EMBL" id="SHK47494.1"/>
    </source>
</evidence>
<dbReference type="Proteomes" id="UP000242497">
    <property type="component" value="Unassembled WGS sequence"/>
</dbReference>
<dbReference type="OrthoDB" id="9846057at2"/>
<reference evidence="2" key="1">
    <citation type="submission" date="2016-11" db="EMBL/GenBank/DDBJ databases">
        <authorList>
            <person name="Varghese N."/>
            <person name="Submissions S."/>
        </authorList>
    </citation>
    <scope>NUCLEOTIDE SEQUENCE [LARGE SCALE GENOMIC DNA]</scope>
    <source>
        <strain evidence="2">DSM 15518</strain>
    </source>
</reference>
<proteinExistence type="predicted"/>
<dbReference type="RefSeq" id="WP_072890336.1">
    <property type="nucleotide sequence ID" value="NZ_FRAE01000076.1"/>
</dbReference>
<protein>
    <submittedName>
        <fullName evidence="1">Uncharacterized protein</fullName>
    </submittedName>
</protein>
<sequence>MEKRFELIKQIAEMNDAIIEGKIKNKQPVGFIVGDTYINNPLLDETGKTSVENPEEYYGKDNIDKFIEDGKKIIE</sequence>
<keyword evidence="2" id="KW-1185">Reference proteome</keyword>
<accession>A0A1M6SRX8</accession>
<organism evidence="1 2">
    <name type="scientific">Tepidibacter formicigenes DSM 15518</name>
    <dbReference type="NCBI Taxonomy" id="1123349"/>
    <lineage>
        <taxon>Bacteria</taxon>
        <taxon>Bacillati</taxon>
        <taxon>Bacillota</taxon>
        <taxon>Clostridia</taxon>
        <taxon>Peptostreptococcales</taxon>
        <taxon>Peptostreptococcaceae</taxon>
        <taxon>Tepidibacter</taxon>
    </lineage>
</organism>
<dbReference type="EMBL" id="FRAE01000076">
    <property type="protein sequence ID" value="SHK47494.1"/>
    <property type="molecule type" value="Genomic_DNA"/>
</dbReference>
<gene>
    <name evidence="1" type="ORF">SAMN02744037_02416</name>
</gene>
<dbReference type="AlphaFoldDB" id="A0A1M6SRX8"/>
<evidence type="ECO:0000313" key="2">
    <source>
        <dbReference type="Proteomes" id="UP000242497"/>
    </source>
</evidence>